<evidence type="ECO:0000313" key="6">
    <source>
        <dbReference type="Proteomes" id="UP000017747"/>
    </source>
</evidence>
<feature type="domain" description="Carbohydrate kinase PfkB" evidence="4">
    <location>
        <begin position="19"/>
        <end position="255"/>
    </location>
</feature>
<dbReference type="InterPro" id="IPR011611">
    <property type="entry name" value="PfkB_dom"/>
</dbReference>
<sequence length="288" mass="31760">MKVIGIGDNVCDKYLNLKKMYPGGQALNFAAFCRMNGIEAAYMGVFGSDNVARHVLNTLSSMGIDYSRSRFYDGENGYAVVDIVDGDRVFIRSNKGGMLREHPIELTEADLEYIRGFDVIHTSNNSYMDKELHKLKGIVPILSYDFSLAWKDEGRLRSVAPLVDAATMSCSELTIEECRDLALRVHGMGTRLVLMTMGEDGSMFYDGMEFYRHRPVQVKPLDTLGAGDSFTAGFLAIYAAGTLGDGIGPQDPLYNDIVVSAFETGSRMAAEVCMRYGAFGEGMDFEEA</sequence>
<dbReference type="InterPro" id="IPR029056">
    <property type="entry name" value="Ribokinase-like"/>
</dbReference>
<keyword evidence="6" id="KW-1185">Reference proteome</keyword>
<name>V7I548_9CLOT</name>
<dbReference type="InterPro" id="IPR002173">
    <property type="entry name" value="Carboh/pur_kinase_PfkB_CS"/>
</dbReference>
<comment type="caution">
    <text evidence="5">The sequence shown here is derived from an EMBL/GenBank/DDBJ whole genome shotgun (WGS) entry which is preliminary data.</text>
</comment>
<dbReference type="InterPro" id="IPR050306">
    <property type="entry name" value="PfkB_Carbo_kinase"/>
</dbReference>
<proteinExistence type="inferred from homology"/>
<evidence type="ECO:0000256" key="3">
    <source>
        <dbReference type="ARBA" id="ARBA00022777"/>
    </source>
</evidence>
<dbReference type="eggNOG" id="COG0524">
    <property type="taxonomic scope" value="Bacteria"/>
</dbReference>
<dbReference type="GO" id="GO:0016301">
    <property type="term" value="F:kinase activity"/>
    <property type="evidence" value="ECO:0007669"/>
    <property type="project" value="UniProtKB-KW"/>
</dbReference>
<gene>
    <name evidence="5" type="ORF">T472_0206850</name>
</gene>
<comment type="similarity">
    <text evidence="1">Belongs to the carbohydrate kinase PfkB family.</text>
</comment>
<dbReference type="PANTHER" id="PTHR43085:SF41">
    <property type="entry name" value="FRUCTOSELYSINE 6-KINASE"/>
    <property type="match status" value="1"/>
</dbReference>
<dbReference type="Pfam" id="PF00294">
    <property type="entry name" value="PfkB"/>
    <property type="match status" value="1"/>
</dbReference>
<dbReference type="EMBL" id="AXUN02000124">
    <property type="protein sequence ID" value="ETA81370.1"/>
    <property type="molecule type" value="Genomic_DNA"/>
</dbReference>
<dbReference type="PATRIC" id="fig|994573.3.peg.1275"/>
<evidence type="ECO:0000313" key="5">
    <source>
        <dbReference type="EMBL" id="ETA81370.1"/>
    </source>
</evidence>
<keyword evidence="2" id="KW-0808">Transferase</keyword>
<dbReference type="PROSITE" id="PS00584">
    <property type="entry name" value="PFKB_KINASES_2"/>
    <property type="match status" value="1"/>
</dbReference>
<evidence type="ECO:0000256" key="2">
    <source>
        <dbReference type="ARBA" id="ARBA00022679"/>
    </source>
</evidence>
<accession>V7I548</accession>
<dbReference type="AlphaFoldDB" id="V7I548"/>
<dbReference type="Gene3D" id="3.40.1190.20">
    <property type="match status" value="1"/>
</dbReference>
<dbReference type="STRING" id="994573.T472_0206850"/>
<dbReference type="SUPFAM" id="SSF53613">
    <property type="entry name" value="Ribokinase-like"/>
    <property type="match status" value="1"/>
</dbReference>
<dbReference type="PANTHER" id="PTHR43085">
    <property type="entry name" value="HEXOKINASE FAMILY MEMBER"/>
    <property type="match status" value="1"/>
</dbReference>
<protein>
    <submittedName>
        <fullName evidence="5">Ribokinase</fullName>
    </submittedName>
</protein>
<dbReference type="Proteomes" id="UP000017747">
    <property type="component" value="Unassembled WGS sequence"/>
</dbReference>
<evidence type="ECO:0000256" key="1">
    <source>
        <dbReference type="ARBA" id="ARBA00010688"/>
    </source>
</evidence>
<reference evidence="5 6" key="1">
    <citation type="journal article" date="2014" name="Genome Announc.">
        <title>Genome Sequence of Youngiibacter fragilis, the Type Strain of the Genus Youngiibacter.</title>
        <authorList>
            <person name="Wawrik C.B."/>
            <person name="Callaghan A.V."/>
            <person name="Stamps B.W."/>
            <person name="Wawrik B."/>
        </authorList>
    </citation>
    <scope>NUCLEOTIDE SEQUENCE [LARGE SCALE GENOMIC DNA]</scope>
    <source>
        <strain evidence="5 6">232.1</strain>
    </source>
</reference>
<keyword evidence="3 5" id="KW-0418">Kinase</keyword>
<organism evidence="5 6">
    <name type="scientific">Youngiibacter fragilis 232.1</name>
    <dbReference type="NCBI Taxonomy" id="994573"/>
    <lineage>
        <taxon>Bacteria</taxon>
        <taxon>Bacillati</taxon>
        <taxon>Bacillota</taxon>
        <taxon>Clostridia</taxon>
        <taxon>Eubacteriales</taxon>
        <taxon>Clostridiaceae</taxon>
        <taxon>Youngiibacter</taxon>
    </lineage>
</organism>
<evidence type="ECO:0000259" key="4">
    <source>
        <dbReference type="Pfam" id="PF00294"/>
    </source>
</evidence>
<dbReference type="RefSeq" id="WP_023383855.1">
    <property type="nucleotide sequence ID" value="NZ_AXUN02000124.1"/>
</dbReference>